<keyword evidence="4 9" id="KW-0479">Metal-binding</keyword>
<keyword evidence="8 9" id="KW-0051">Antiviral defense</keyword>
<dbReference type="AlphaFoldDB" id="A0A3A9W6K4"/>
<keyword evidence="5 9" id="KW-0255">Endonuclease</keyword>
<feature type="binding site" evidence="9">
    <location>
        <position position="11"/>
    </location>
    <ligand>
        <name>Mg(2+)</name>
        <dbReference type="ChEBI" id="CHEBI:18420"/>
        <note>catalytic</note>
    </ligand>
</feature>
<dbReference type="OrthoDB" id="9798176at2"/>
<name>A0A3A9W6K4_9ACTN</name>
<evidence type="ECO:0000256" key="7">
    <source>
        <dbReference type="ARBA" id="ARBA00022842"/>
    </source>
</evidence>
<dbReference type="Proteomes" id="UP000275024">
    <property type="component" value="Unassembled WGS sequence"/>
</dbReference>
<comment type="subunit">
    <text evidence="9">Homodimer, forms a heterotetramer with a Cas1 homodimer.</text>
</comment>
<evidence type="ECO:0000256" key="1">
    <source>
        <dbReference type="ARBA" id="ARBA00001946"/>
    </source>
</evidence>
<dbReference type="GO" id="GO:0043571">
    <property type="term" value="P:maintenance of CRISPR repeat elements"/>
    <property type="evidence" value="ECO:0007669"/>
    <property type="project" value="UniProtKB-UniRule"/>
</dbReference>
<reference evidence="12 13" key="1">
    <citation type="submission" date="2018-09" db="EMBL/GenBank/DDBJ databases">
        <title>Streptomyces sp. nov. DS1-2, an endophytic actinomycete isolated from roots of Dendrobium scabrilingue.</title>
        <authorList>
            <person name="Kuncharoen N."/>
            <person name="Kudo T."/>
            <person name="Ohkuma M."/>
            <person name="Yuki M."/>
            <person name="Tanasupawat S."/>
        </authorList>
    </citation>
    <scope>NUCLEOTIDE SEQUENCE [LARGE SCALE GENOMIC DNA]</scope>
    <source>
        <strain evidence="10 13">AZ1-7</strain>
        <strain evidence="11 12">DS1-2</strain>
    </source>
</reference>
<accession>A0A3A9W6K4</accession>
<dbReference type="SUPFAM" id="SSF143430">
    <property type="entry name" value="TTP0101/SSO1404-like"/>
    <property type="match status" value="1"/>
</dbReference>
<dbReference type="CDD" id="cd09725">
    <property type="entry name" value="Cas2_I_II_III"/>
    <property type="match status" value="1"/>
</dbReference>
<evidence type="ECO:0000313" key="12">
    <source>
        <dbReference type="Proteomes" id="UP000268652"/>
    </source>
</evidence>
<keyword evidence="7 9" id="KW-0460">Magnesium</keyword>
<dbReference type="EMBL" id="RBDY01000057">
    <property type="protein sequence ID" value="RKN13041.1"/>
    <property type="molecule type" value="Genomic_DNA"/>
</dbReference>
<dbReference type="Gene3D" id="3.30.70.240">
    <property type="match status" value="1"/>
</dbReference>
<comment type="cofactor">
    <cofactor evidence="1 9">
        <name>Mg(2+)</name>
        <dbReference type="ChEBI" id="CHEBI:18420"/>
    </cofactor>
</comment>
<dbReference type="EC" id="3.1.-.-" evidence="9"/>
<dbReference type="NCBIfam" id="TIGR01573">
    <property type="entry name" value="cas2"/>
    <property type="match status" value="1"/>
</dbReference>
<comment type="similarity">
    <text evidence="2 9">Belongs to the CRISPR-associated endoribonuclease Cas2 protein family.</text>
</comment>
<evidence type="ECO:0000313" key="13">
    <source>
        <dbReference type="Proteomes" id="UP000275024"/>
    </source>
</evidence>
<keyword evidence="3 9" id="KW-0540">Nuclease</keyword>
<evidence type="ECO:0000313" key="11">
    <source>
        <dbReference type="EMBL" id="RKN13041.1"/>
    </source>
</evidence>
<dbReference type="RefSeq" id="WP_120700769.1">
    <property type="nucleotide sequence ID" value="NZ_RBDX01000058.1"/>
</dbReference>
<comment type="function">
    <text evidence="9">CRISPR (clustered regularly interspaced short palindromic repeat), is an adaptive immune system that provides protection against mobile genetic elements (viruses, transposable elements and conjugative plasmids). CRISPR clusters contain sequences complementary to antecedent mobile elements and target invading nucleic acids. CRISPR clusters are transcribed and processed into CRISPR RNA (crRNA). Functions as a ssRNA-specific endoribonuclease. Involved in the integration of spacer DNA into the CRISPR cassette.</text>
</comment>
<evidence type="ECO:0000256" key="5">
    <source>
        <dbReference type="ARBA" id="ARBA00022759"/>
    </source>
</evidence>
<dbReference type="InterPro" id="IPR019199">
    <property type="entry name" value="Virulence_VapD/CRISPR_Cas2"/>
</dbReference>
<dbReference type="Pfam" id="PF09827">
    <property type="entry name" value="CRISPR_Cas2"/>
    <property type="match status" value="1"/>
</dbReference>
<evidence type="ECO:0000256" key="8">
    <source>
        <dbReference type="ARBA" id="ARBA00023118"/>
    </source>
</evidence>
<evidence type="ECO:0000256" key="3">
    <source>
        <dbReference type="ARBA" id="ARBA00022722"/>
    </source>
</evidence>
<dbReference type="HAMAP" id="MF_01471">
    <property type="entry name" value="Cas2"/>
    <property type="match status" value="1"/>
</dbReference>
<evidence type="ECO:0000256" key="6">
    <source>
        <dbReference type="ARBA" id="ARBA00022801"/>
    </source>
</evidence>
<keyword evidence="12" id="KW-1185">Reference proteome</keyword>
<dbReference type="GO" id="GO:0046872">
    <property type="term" value="F:metal ion binding"/>
    <property type="evidence" value="ECO:0007669"/>
    <property type="project" value="UniProtKB-UniRule"/>
</dbReference>
<dbReference type="Proteomes" id="UP000268652">
    <property type="component" value="Unassembled WGS sequence"/>
</dbReference>
<evidence type="ECO:0000256" key="9">
    <source>
        <dbReference type="HAMAP-Rule" id="MF_01471"/>
    </source>
</evidence>
<dbReference type="GO" id="GO:0004521">
    <property type="term" value="F:RNA endonuclease activity"/>
    <property type="evidence" value="ECO:0007669"/>
    <property type="project" value="InterPro"/>
</dbReference>
<dbReference type="EMBL" id="RBDX01000058">
    <property type="protein sequence ID" value="RKN03116.1"/>
    <property type="molecule type" value="Genomic_DNA"/>
</dbReference>
<keyword evidence="6 9" id="KW-0378">Hydrolase</keyword>
<comment type="caution">
    <text evidence="10">The sequence shown here is derived from an EMBL/GenBank/DDBJ whole genome shotgun (WGS) entry which is preliminary data.</text>
</comment>
<dbReference type="GO" id="GO:0016787">
    <property type="term" value="F:hydrolase activity"/>
    <property type="evidence" value="ECO:0007669"/>
    <property type="project" value="UniProtKB-KW"/>
</dbReference>
<dbReference type="PANTHER" id="PTHR34405">
    <property type="entry name" value="CRISPR-ASSOCIATED ENDORIBONUCLEASE CAS2"/>
    <property type="match status" value="1"/>
</dbReference>
<evidence type="ECO:0000313" key="10">
    <source>
        <dbReference type="EMBL" id="RKN03116.1"/>
    </source>
</evidence>
<proteinExistence type="inferred from homology"/>
<gene>
    <name evidence="9 10" type="primary">cas2</name>
    <name evidence="11" type="ORF">D7318_32065</name>
    <name evidence="10" type="ORF">D7319_32210</name>
</gene>
<dbReference type="GO" id="GO:0051607">
    <property type="term" value="P:defense response to virus"/>
    <property type="evidence" value="ECO:0007669"/>
    <property type="project" value="UniProtKB-UniRule"/>
</dbReference>
<organism evidence="10 13">
    <name type="scientific">Streptomyces radicis</name>
    <dbReference type="NCBI Taxonomy" id="1750517"/>
    <lineage>
        <taxon>Bacteria</taxon>
        <taxon>Bacillati</taxon>
        <taxon>Actinomycetota</taxon>
        <taxon>Actinomycetes</taxon>
        <taxon>Kitasatosporales</taxon>
        <taxon>Streptomycetaceae</taxon>
        <taxon>Streptomyces</taxon>
    </lineage>
</organism>
<evidence type="ECO:0000256" key="4">
    <source>
        <dbReference type="ARBA" id="ARBA00022723"/>
    </source>
</evidence>
<dbReference type="InterPro" id="IPR021127">
    <property type="entry name" value="CRISPR_associated_Cas2"/>
</dbReference>
<dbReference type="PANTHER" id="PTHR34405:SF3">
    <property type="entry name" value="CRISPR-ASSOCIATED ENDORIBONUCLEASE CAS2 3"/>
    <property type="match status" value="1"/>
</dbReference>
<protein>
    <recommendedName>
        <fullName evidence="9">CRISPR-associated endoribonuclease Cas2</fullName>
        <ecNumber evidence="9">3.1.-.-</ecNumber>
    </recommendedName>
</protein>
<sequence>MPRRRLLVTYDVRHPKRLRAVHKTMKAFGDPLQYSVFLCDLSEIERIRMIEQLSGRMNQAVDSIVIIDLGATDLARFQFLGTRQLEPPDGGPTIV</sequence>
<evidence type="ECO:0000256" key="2">
    <source>
        <dbReference type="ARBA" id="ARBA00009959"/>
    </source>
</evidence>